<evidence type="ECO:0008006" key="4">
    <source>
        <dbReference type="Google" id="ProtNLM"/>
    </source>
</evidence>
<accession>A0AAD9ZYN8</accession>
<feature type="region of interest" description="Disordered" evidence="1">
    <location>
        <begin position="317"/>
        <end position="337"/>
    </location>
</feature>
<proteinExistence type="predicted"/>
<evidence type="ECO:0000313" key="2">
    <source>
        <dbReference type="EMBL" id="KAK3195321.1"/>
    </source>
</evidence>
<protein>
    <recommendedName>
        <fullName evidence="4">DUF4283 domain-containing protein</fullName>
    </recommendedName>
</protein>
<dbReference type="Proteomes" id="UP001281410">
    <property type="component" value="Unassembled WGS sequence"/>
</dbReference>
<reference evidence="2" key="1">
    <citation type="journal article" date="2023" name="Plant J.">
        <title>Genome sequences and population genomics provide insights into the demographic history, inbreeding, and mutation load of two 'living fossil' tree species of Dipteronia.</title>
        <authorList>
            <person name="Feng Y."/>
            <person name="Comes H.P."/>
            <person name="Chen J."/>
            <person name="Zhu S."/>
            <person name="Lu R."/>
            <person name="Zhang X."/>
            <person name="Li P."/>
            <person name="Qiu J."/>
            <person name="Olsen K.M."/>
            <person name="Qiu Y."/>
        </authorList>
    </citation>
    <scope>NUCLEOTIDE SEQUENCE</scope>
    <source>
        <strain evidence="2">NBL</strain>
    </source>
</reference>
<feature type="compositionally biased region" description="Basic and acidic residues" evidence="1">
    <location>
        <begin position="317"/>
        <end position="329"/>
    </location>
</feature>
<comment type="caution">
    <text evidence="2">The sequence shown here is derived from an EMBL/GenBank/DDBJ whole genome shotgun (WGS) entry which is preliminary data.</text>
</comment>
<organism evidence="2 3">
    <name type="scientific">Dipteronia sinensis</name>
    <dbReference type="NCBI Taxonomy" id="43782"/>
    <lineage>
        <taxon>Eukaryota</taxon>
        <taxon>Viridiplantae</taxon>
        <taxon>Streptophyta</taxon>
        <taxon>Embryophyta</taxon>
        <taxon>Tracheophyta</taxon>
        <taxon>Spermatophyta</taxon>
        <taxon>Magnoliopsida</taxon>
        <taxon>eudicotyledons</taxon>
        <taxon>Gunneridae</taxon>
        <taxon>Pentapetalae</taxon>
        <taxon>rosids</taxon>
        <taxon>malvids</taxon>
        <taxon>Sapindales</taxon>
        <taxon>Sapindaceae</taxon>
        <taxon>Hippocastanoideae</taxon>
        <taxon>Acereae</taxon>
        <taxon>Dipteronia</taxon>
    </lineage>
</organism>
<gene>
    <name evidence="2" type="ORF">Dsin_026631</name>
</gene>
<keyword evidence="3" id="KW-1185">Reference proteome</keyword>
<evidence type="ECO:0000313" key="3">
    <source>
        <dbReference type="Proteomes" id="UP001281410"/>
    </source>
</evidence>
<dbReference type="AlphaFoldDB" id="A0AAD9ZYN8"/>
<evidence type="ECO:0000256" key="1">
    <source>
        <dbReference type="SAM" id="MobiDB-lite"/>
    </source>
</evidence>
<name>A0AAD9ZYN8_9ROSI</name>
<feature type="compositionally biased region" description="Low complexity" evidence="1">
    <location>
        <begin position="234"/>
        <end position="245"/>
    </location>
</feature>
<feature type="region of interest" description="Disordered" evidence="1">
    <location>
        <begin position="233"/>
        <end position="253"/>
    </location>
</feature>
<sequence>MWPQSRHWRWSYVEVVDKNKKKVQGIVIRDKYVVKDDKVVEMSWDGSKYEYGWIERCAMGILNDFSSIQSVNKRLCNRDFSLSSKYLGDKSIVWEFESGMERDGFIKNHFFWDDCFSSMGRWSDSDVPKSRLVWVNCSSFLLRCWSEIFFKKVGWLLREPVLLAEETKDRRRINRGRMLVLIPHGYVCPRKIRVEEGPSLSKVCDDKFGPNLDVNALEEGMENAYIVNNEMKVSKGTNGPSSSNKGNGGRVNARKECGKGFSKLSMDNKVDKVSEWSNSEKDMFVSSGIAKHMGERSNQQIQNDNGTRHLMGERRNDHMGEGTENDILKPTKASGGTENDILMSRKASGGVGSNVGYIGKTKNREEREKCGWVEGKNLKGANFGDPAIDLFVDLGGLGTFWSERKSGGFRGDSVESCARLVQDGVIRKISFKISPYED</sequence>
<dbReference type="EMBL" id="JANJYJ010000008">
    <property type="protein sequence ID" value="KAK3195321.1"/>
    <property type="molecule type" value="Genomic_DNA"/>
</dbReference>